<evidence type="ECO:0000256" key="1">
    <source>
        <dbReference type="SAM" id="MobiDB-lite"/>
    </source>
</evidence>
<sequence length="109" mass="12121">MCLGQRDELPKTGHLDILKCAWGQRDRLANNWDIGHPKACAWDKGTKSKNVGHLGIPKLVPGQRHLGIPKMCLGQRDRLPKNRTFGHPEDASGQQDKLPIGHLTSQRCA</sequence>
<evidence type="ECO:0000313" key="2">
    <source>
        <dbReference type="EMBL" id="GBN25447.1"/>
    </source>
</evidence>
<reference evidence="2 3" key="1">
    <citation type="journal article" date="2019" name="Sci. Rep.">
        <title>Orb-weaving spider Araneus ventricosus genome elucidates the spidroin gene catalogue.</title>
        <authorList>
            <person name="Kono N."/>
            <person name="Nakamura H."/>
            <person name="Ohtoshi R."/>
            <person name="Moran D.A.P."/>
            <person name="Shinohara A."/>
            <person name="Yoshida Y."/>
            <person name="Fujiwara M."/>
            <person name="Mori M."/>
            <person name="Tomita M."/>
            <person name="Arakawa K."/>
        </authorList>
    </citation>
    <scope>NUCLEOTIDE SEQUENCE [LARGE SCALE GENOMIC DNA]</scope>
</reference>
<feature type="region of interest" description="Disordered" evidence="1">
    <location>
        <begin position="77"/>
        <end position="109"/>
    </location>
</feature>
<dbReference type="EMBL" id="BGPR01007244">
    <property type="protein sequence ID" value="GBN25447.1"/>
    <property type="molecule type" value="Genomic_DNA"/>
</dbReference>
<name>A0A4Y2MI69_ARAVE</name>
<dbReference type="Proteomes" id="UP000499080">
    <property type="component" value="Unassembled WGS sequence"/>
</dbReference>
<accession>A0A4Y2MI69</accession>
<dbReference type="AlphaFoldDB" id="A0A4Y2MI69"/>
<gene>
    <name evidence="2" type="ORF">AVEN_172545_1</name>
</gene>
<organism evidence="2 3">
    <name type="scientific">Araneus ventricosus</name>
    <name type="common">Orbweaver spider</name>
    <name type="synonym">Epeira ventricosa</name>
    <dbReference type="NCBI Taxonomy" id="182803"/>
    <lineage>
        <taxon>Eukaryota</taxon>
        <taxon>Metazoa</taxon>
        <taxon>Ecdysozoa</taxon>
        <taxon>Arthropoda</taxon>
        <taxon>Chelicerata</taxon>
        <taxon>Arachnida</taxon>
        <taxon>Araneae</taxon>
        <taxon>Araneomorphae</taxon>
        <taxon>Entelegynae</taxon>
        <taxon>Araneoidea</taxon>
        <taxon>Araneidae</taxon>
        <taxon>Araneus</taxon>
    </lineage>
</organism>
<protein>
    <submittedName>
        <fullName evidence="2">Uncharacterized protein</fullName>
    </submittedName>
</protein>
<feature type="compositionally biased region" description="Basic and acidic residues" evidence="1">
    <location>
        <begin position="77"/>
        <end position="90"/>
    </location>
</feature>
<evidence type="ECO:0000313" key="3">
    <source>
        <dbReference type="Proteomes" id="UP000499080"/>
    </source>
</evidence>
<proteinExistence type="predicted"/>
<comment type="caution">
    <text evidence="2">The sequence shown here is derived from an EMBL/GenBank/DDBJ whole genome shotgun (WGS) entry which is preliminary data.</text>
</comment>
<keyword evidence="3" id="KW-1185">Reference proteome</keyword>